<reference evidence="1 2" key="1">
    <citation type="submission" date="2019-09" db="EMBL/GenBank/DDBJ databases">
        <title>Goodfellowia gen. nov., a new genus of the Pseudonocardineae related to Actinoalloteichus, containing Goodfellowia coeruleoviolacea gen. nov., comb. nov. gen. nov., comb. nov.</title>
        <authorList>
            <person name="Labeda D."/>
        </authorList>
    </citation>
    <scope>NUCLEOTIDE SEQUENCE [LARGE SCALE GENOMIC DNA]</scope>
    <source>
        <strain evidence="1 2">AN110305</strain>
    </source>
</reference>
<evidence type="ECO:0000313" key="1">
    <source>
        <dbReference type="EMBL" id="KAA2254638.1"/>
    </source>
</evidence>
<protein>
    <recommendedName>
        <fullName evidence="3">Thioesterase family protein</fullName>
    </recommendedName>
</protein>
<dbReference type="Proteomes" id="UP000323454">
    <property type="component" value="Unassembled WGS sequence"/>
</dbReference>
<organism evidence="1 2">
    <name type="scientific">Solihabitans fulvus</name>
    <dbReference type="NCBI Taxonomy" id="1892852"/>
    <lineage>
        <taxon>Bacteria</taxon>
        <taxon>Bacillati</taxon>
        <taxon>Actinomycetota</taxon>
        <taxon>Actinomycetes</taxon>
        <taxon>Pseudonocardiales</taxon>
        <taxon>Pseudonocardiaceae</taxon>
        <taxon>Solihabitans</taxon>
    </lineage>
</organism>
<dbReference type="InterPro" id="IPR029069">
    <property type="entry name" value="HotDog_dom_sf"/>
</dbReference>
<evidence type="ECO:0008006" key="3">
    <source>
        <dbReference type="Google" id="ProtNLM"/>
    </source>
</evidence>
<accession>A0A5B2WUG6</accession>
<dbReference type="OrthoDB" id="5495835at2"/>
<gene>
    <name evidence="1" type="ORF">F0L68_29855</name>
</gene>
<dbReference type="SUPFAM" id="SSF54637">
    <property type="entry name" value="Thioesterase/thiol ester dehydrase-isomerase"/>
    <property type="match status" value="1"/>
</dbReference>
<dbReference type="RefSeq" id="WP_149853187.1">
    <property type="nucleotide sequence ID" value="NZ_VUOB01000060.1"/>
</dbReference>
<proteinExistence type="predicted"/>
<evidence type="ECO:0000313" key="2">
    <source>
        <dbReference type="Proteomes" id="UP000323454"/>
    </source>
</evidence>
<name>A0A5B2WUG6_9PSEU</name>
<keyword evidence="2" id="KW-1185">Reference proteome</keyword>
<sequence>MSQVREFTVPARYNGPPGSAQGGYLCGGLAALAAPAQGSTAAVTLLAPAPLDTAMEFRPGQRRSGLWHGEELVATVTTVATGSIPVVDPVSAEIAADCAGRFLGRRGHPFPTCFACGPDRVDGLRLAPGPVRGRDAVVACRWTPRDHGAGEVPAEVVWSVLDCPGGWTVDPRPSPMVLSRMVAELHSPVWTNESYVVVARRDTEHGRTSVNLTALYDAAGVLVASATALWTAVDRG</sequence>
<comment type="caution">
    <text evidence="1">The sequence shown here is derived from an EMBL/GenBank/DDBJ whole genome shotgun (WGS) entry which is preliminary data.</text>
</comment>
<dbReference type="AlphaFoldDB" id="A0A5B2WUG6"/>
<dbReference type="EMBL" id="VUOB01000060">
    <property type="protein sequence ID" value="KAA2254638.1"/>
    <property type="molecule type" value="Genomic_DNA"/>
</dbReference>
<reference evidence="1 2" key="2">
    <citation type="submission" date="2019-09" db="EMBL/GenBank/DDBJ databases">
        <authorList>
            <person name="Jin C."/>
        </authorList>
    </citation>
    <scope>NUCLEOTIDE SEQUENCE [LARGE SCALE GENOMIC DNA]</scope>
    <source>
        <strain evidence="1 2">AN110305</strain>
    </source>
</reference>
<dbReference type="Gene3D" id="3.10.129.10">
    <property type="entry name" value="Hotdog Thioesterase"/>
    <property type="match status" value="1"/>
</dbReference>